<gene>
    <name evidence="2" type="ORF">MFFC18_14180</name>
</gene>
<evidence type="ECO:0000256" key="1">
    <source>
        <dbReference type="SAM" id="Phobius"/>
    </source>
</evidence>
<protein>
    <recommendedName>
        <fullName evidence="4">DUF2007 domain-containing protein</fullName>
    </recommendedName>
</protein>
<keyword evidence="3" id="KW-1185">Reference proteome</keyword>
<proteinExistence type="predicted"/>
<keyword evidence="1" id="KW-0812">Transmembrane</keyword>
<name>A0A5B9P9I1_9BACT</name>
<dbReference type="STRING" id="980251.GCA_001642875_00391"/>
<dbReference type="Proteomes" id="UP000322214">
    <property type="component" value="Chromosome"/>
</dbReference>
<organism evidence="2 3">
    <name type="scientific">Mariniblastus fucicola</name>
    <dbReference type="NCBI Taxonomy" id="980251"/>
    <lineage>
        <taxon>Bacteria</taxon>
        <taxon>Pseudomonadati</taxon>
        <taxon>Planctomycetota</taxon>
        <taxon>Planctomycetia</taxon>
        <taxon>Pirellulales</taxon>
        <taxon>Pirellulaceae</taxon>
        <taxon>Mariniblastus</taxon>
    </lineage>
</organism>
<feature type="transmembrane region" description="Helical" evidence="1">
    <location>
        <begin position="171"/>
        <end position="200"/>
    </location>
</feature>
<accession>A0A5B9P9I1</accession>
<dbReference type="EMBL" id="CP042912">
    <property type="protein sequence ID" value="QEG21560.1"/>
    <property type="molecule type" value="Genomic_DNA"/>
</dbReference>
<dbReference type="OrthoDB" id="9814654at2"/>
<sequence length="239" mass="26028">MEDPAKPVSVAVCATVVEADVLRNALEEQGVFATLDGAALNTTFGFAAGPVISGVKILVRQEDADDAAAIIQATRDSFTAPTKDPWFCGKCLEEVEGGFDVCWSCGLARAEVQAPFPATADAVEILALPRVDSDRLGRQSDNPYESPRAIGLAERDEEEVDPDVVSAESQMILGMLFAIGCLLIPVLPGLAAIFVFHGVFRKRLPLSWKSKFTFWFSVFILVTTHLAWLWVWQVSGLRR</sequence>
<keyword evidence="1" id="KW-0472">Membrane</keyword>
<keyword evidence="1" id="KW-1133">Transmembrane helix</keyword>
<evidence type="ECO:0008006" key="4">
    <source>
        <dbReference type="Google" id="ProtNLM"/>
    </source>
</evidence>
<feature type="transmembrane region" description="Helical" evidence="1">
    <location>
        <begin position="212"/>
        <end position="231"/>
    </location>
</feature>
<evidence type="ECO:0000313" key="3">
    <source>
        <dbReference type="Proteomes" id="UP000322214"/>
    </source>
</evidence>
<dbReference type="KEGG" id="mff:MFFC18_14180"/>
<reference evidence="2 3" key="1">
    <citation type="submission" date="2019-08" db="EMBL/GenBank/DDBJ databases">
        <title>Deep-cultivation of Planctomycetes and their phenomic and genomic characterization uncovers novel biology.</title>
        <authorList>
            <person name="Wiegand S."/>
            <person name="Jogler M."/>
            <person name="Boedeker C."/>
            <person name="Pinto D."/>
            <person name="Vollmers J."/>
            <person name="Rivas-Marin E."/>
            <person name="Kohn T."/>
            <person name="Peeters S.H."/>
            <person name="Heuer A."/>
            <person name="Rast P."/>
            <person name="Oberbeckmann S."/>
            <person name="Bunk B."/>
            <person name="Jeske O."/>
            <person name="Meyerdierks A."/>
            <person name="Storesund J.E."/>
            <person name="Kallscheuer N."/>
            <person name="Luecker S."/>
            <person name="Lage O.M."/>
            <person name="Pohl T."/>
            <person name="Merkel B.J."/>
            <person name="Hornburger P."/>
            <person name="Mueller R.-W."/>
            <person name="Bruemmer F."/>
            <person name="Labrenz M."/>
            <person name="Spormann A.M."/>
            <person name="Op den Camp H."/>
            <person name="Overmann J."/>
            <person name="Amann R."/>
            <person name="Jetten M.S.M."/>
            <person name="Mascher T."/>
            <person name="Medema M.H."/>
            <person name="Devos D.P."/>
            <person name="Kaster A.-K."/>
            <person name="Ovreas L."/>
            <person name="Rohde M."/>
            <person name="Galperin M.Y."/>
            <person name="Jogler C."/>
        </authorList>
    </citation>
    <scope>NUCLEOTIDE SEQUENCE [LARGE SCALE GENOMIC DNA]</scope>
    <source>
        <strain evidence="2 3">FC18</strain>
    </source>
</reference>
<dbReference type="AlphaFoldDB" id="A0A5B9P9I1"/>
<dbReference type="RefSeq" id="WP_075083190.1">
    <property type="nucleotide sequence ID" value="NZ_CP042912.1"/>
</dbReference>
<evidence type="ECO:0000313" key="2">
    <source>
        <dbReference type="EMBL" id="QEG21560.1"/>
    </source>
</evidence>